<name>A0A080ZC88_PHYNI</name>
<reference evidence="1 2" key="1">
    <citation type="submission" date="2013-11" db="EMBL/GenBank/DDBJ databases">
        <title>The Genome Sequence of Phytophthora parasitica P1976.</title>
        <authorList>
            <consortium name="The Broad Institute Genomics Platform"/>
            <person name="Russ C."/>
            <person name="Tyler B."/>
            <person name="Panabieres F."/>
            <person name="Shan W."/>
            <person name="Tripathy S."/>
            <person name="Grunwald N."/>
            <person name="Machado M."/>
            <person name="Johnson C.S."/>
            <person name="Walker B."/>
            <person name="Young S."/>
            <person name="Zeng Q."/>
            <person name="Gargeya S."/>
            <person name="Fitzgerald M."/>
            <person name="Haas B."/>
            <person name="Abouelleil A."/>
            <person name="Allen A.W."/>
            <person name="Alvarado L."/>
            <person name="Arachchi H.M."/>
            <person name="Berlin A.M."/>
            <person name="Chapman S.B."/>
            <person name="Gainer-Dewar J."/>
            <person name="Goldberg J."/>
            <person name="Griggs A."/>
            <person name="Gujja S."/>
            <person name="Hansen M."/>
            <person name="Howarth C."/>
            <person name="Imamovic A."/>
            <person name="Ireland A."/>
            <person name="Larimer J."/>
            <person name="McCowan C."/>
            <person name="Murphy C."/>
            <person name="Pearson M."/>
            <person name="Poon T.W."/>
            <person name="Priest M."/>
            <person name="Roberts A."/>
            <person name="Saif S."/>
            <person name="Shea T."/>
            <person name="Sisk P."/>
            <person name="Sykes S."/>
            <person name="Wortman J."/>
            <person name="Nusbaum C."/>
            <person name="Birren B."/>
        </authorList>
    </citation>
    <scope>NUCLEOTIDE SEQUENCE [LARGE SCALE GENOMIC DNA]</scope>
    <source>
        <strain evidence="1 2">P1976</strain>
    </source>
</reference>
<gene>
    <name evidence="1" type="ORF">F444_18184</name>
</gene>
<evidence type="ECO:0000313" key="2">
    <source>
        <dbReference type="Proteomes" id="UP000028582"/>
    </source>
</evidence>
<accession>A0A080ZC88</accession>
<comment type="caution">
    <text evidence="1">The sequence shown here is derived from an EMBL/GenBank/DDBJ whole genome shotgun (WGS) entry which is preliminary data.</text>
</comment>
<dbReference type="AlphaFoldDB" id="A0A080ZC88"/>
<organism evidence="1 2">
    <name type="scientific">Phytophthora nicotianae P1976</name>
    <dbReference type="NCBI Taxonomy" id="1317066"/>
    <lineage>
        <taxon>Eukaryota</taxon>
        <taxon>Sar</taxon>
        <taxon>Stramenopiles</taxon>
        <taxon>Oomycota</taxon>
        <taxon>Peronosporomycetes</taxon>
        <taxon>Peronosporales</taxon>
        <taxon>Peronosporaceae</taxon>
        <taxon>Phytophthora</taxon>
    </lineage>
</organism>
<dbReference type="EMBL" id="ANJA01003301">
    <property type="protein sequence ID" value="ETO64249.1"/>
    <property type="molecule type" value="Genomic_DNA"/>
</dbReference>
<sequence length="103" mass="11841">DKVVRASSHQSFAIFTESTATTQCSSLPKKPCRRVRCLAVRLVLIAVQPVNVSPPHGMRIIIARCTRTFDSVRWDIMICWTTLYYWSIFYRLPQSMDDGVAKF</sequence>
<proteinExistence type="predicted"/>
<protein>
    <submittedName>
        <fullName evidence="1">Uncharacterized protein</fullName>
    </submittedName>
</protein>
<feature type="non-terminal residue" evidence="1">
    <location>
        <position position="1"/>
    </location>
</feature>
<dbReference type="Proteomes" id="UP000028582">
    <property type="component" value="Unassembled WGS sequence"/>
</dbReference>
<evidence type="ECO:0000313" key="1">
    <source>
        <dbReference type="EMBL" id="ETO64249.1"/>
    </source>
</evidence>